<accession>A0A6L2K9E2</accession>
<dbReference type="Pfam" id="PF14223">
    <property type="entry name" value="Retrotran_gag_2"/>
    <property type="match status" value="1"/>
</dbReference>
<feature type="coiled-coil region" evidence="2">
    <location>
        <begin position="1237"/>
        <end position="1268"/>
    </location>
</feature>
<evidence type="ECO:0000259" key="4">
    <source>
        <dbReference type="PROSITE" id="PS50994"/>
    </source>
</evidence>
<feature type="compositionally biased region" description="Basic and acidic residues" evidence="3">
    <location>
        <begin position="2037"/>
        <end position="2051"/>
    </location>
</feature>
<sequence>MTRSLNKEFVTPYTEPKRVLHLIMKLFKTLSLDYLSSPKFDLFSDHENHFEEEITDTMAETMEQYMTITRDDYGSEIARPKFDDKAKFELKGQFLKEIRENTFSGSNNEDANEHIKRVLEIADLFTIPVEIKKVNKKVYAAQVGCELCNRPHYTKDFPLKEEGKKLEEAYYTQIDFVILDMPEDPKPPLILRRPFLSTAHAKIDVFKIKFALRVGSDKLVFKSNNPANHIVIKVYVFGLRERMELDLEARLMGEALFLNGSRDLKFRDYKELNDLNEPLELRNHVNEDLGPTIDEGEVIDKLNGEIVETRNDNVIIEKINEYPSLCDYDRKIKDNYFAVVENMDNYRDEGMGDIIIGKPFCGEVCVDARRSDRLITIYNDNCSVTYQMARTHPKFKHLSNEQCNKIWPLLKISPLMLYSMYIRIIGSWPLQERLLRNRITNMPVSQAENPPLSHLNDIENVEDSIEENCLDDLNDLNDNLNVAMKMEDYLSHTDYLIWKVIQNGNGPVSVITDPNGMIKVLPPKTAEEVVAREWERKARTTLLMALLEDHLEKLHKMADAKEMWEAIKSRFGGNDESNKMQKYLLKQQFEEIHGAGISHEDANQKFLRSLPSSWSQVALIIRTKPGLDTLSFDDLYNNLRVFERDVKALMIAPQLDYDDLKQINDDDMEEMDLKWHFARDCRAKGNQDSRRRNVRYNGNKARDYGRSPAYQDNSKALVTIDGEDIDWSGHVEEDTQNYAMMAYSSSNSGSDNESVFMNKECDLEDTHVNDRFAKRMHAFPSPMTGNYMPSGPDVEIDYSKFTYGPKQNSVDESYAKTCESATCESDSSVETTTSMAALVDNASQIICQPKVWTDAPIIEEYESDSDDDSVSNIQENIEKSSFAFTDSVKHVKSPRENVKETGIPNHCPKIRKHGRNGHTRKGLGYDFTRKSCFVCGSFSHLIRDCDFHEKRMAKQAELPQAGISAVKGNRDTAVKASDNPHKALKYKGIINSGCSRLMTGNKAHLADYQEFKGGSVAFGGSNGRITGKGKIKAGRLYFEDVYYVKELKHYNLFSVSQMCYKKNKKGKQHKAFCKAKTVSSVNQPLQILHMDLFRPTSDGTTPILKDFIRQVENQFNHKIKTIRSDNGTKFKNHELIELCGLKEIKREYSNARTLQQNGVTERKNRTLIEAARTMLVHKKLTSAGTQANDDKGANSEEIDLHDEHFVLPIWFAYSTTVKSSGDKIQKTTDYKTCEKLVSQVEQIFQEELENLKRQENEANDALRKEATHDTQDANTNSTNLLNAVSAPVSAVGPLRALNDDEPLYHDDPLMPYLEDIYASPSEGIFTNSSYDDEGVVTDFNNLETTINTRSKVHKNSEAYALKVWILVDLPFRKKVIRTKWVYRNKTDKREVVIINKAKLVAQGHQQEEGIDYDEVFAPVTRIEAIRIFLPFASYMGFIIYQMDVKSAFLYDTIEEEVYVTQPPGFIDPKFPNKVYKVVKALYGLYKAPRAWYATMSTFVEKSGYRRGAIDKTLFIKQDKKDIMLVQVYMDDIIFGSIKKSWCDEFEELIKNRFQMSSMGELTFFLGLQVKQKKDGIFISQYTYVAEILKKFDFISVKTASTPIETRKPLVKDEEAANVDVHIYRSMIGSLMYLTASRPDIMFAVCACSRFQVTPKTSRLQAVKRIFRYLKGQPKLGLWYPKVSSFDLKAYSDSDYAGANLDRKSITKGCQFLDSRLISWQCKKQTIVATSTIKAEYVAAAHCFTLVKGRPLEVTTSNQSKELASPKQTALGKDELNLLIYQVDEKDGIEVTASDLKLLLLSILLLFEEIFAELARIGYEKPPPKLTFYKAFFSAQWKFLIHNLVQCMSAKRTAWNEFSCSMASAVICLATAQPAPPSSPPQEQPTTTSTFDMTLLNTLLETYTTLSHKVAALEKDKVAQALEILKLKRRVKKLEKQRRSKSSSFKRLKKVDADKDITLVDMETEIDLGVKLQGRLEEKDEVNVAAKEVNDDDPIVFNDEEVTMTMAQTLIKIKAKKARLLDEQTAKRMHDEEVEQAAAREKQEKDDFKRAQELQQQDEEPTKKRGAKETLLHESLKKLRAEVKVSGFESTQDTPIVNPKELSEEDVKNMIIEMPTKDKEKALWVELKRLYKANAADVFWKLQRYMHDPFTWKLYTNCGVHQVSSTKSHDIFMFPEKDYPLTDVVLLLMLSTKLQVDEDCEMVRDLVMKIFKEANKPKSRRSLDTSSN</sequence>
<protein>
    <submittedName>
        <fullName evidence="5">Putative ribonuclease H-like domain-containing protein</fullName>
    </submittedName>
</protein>
<dbReference type="PANTHER" id="PTHR11439">
    <property type="entry name" value="GAG-POL-RELATED RETROTRANSPOSON"/>
    <property type="match status" value="1"/>
</dbReference>
<keyword evidence="1" id="KW-0378">Hydrolase</keyword>
<comment type="caution">
    <text evidence="5">The sequence shown here is derived from an EMBL/GenBank/DDBJ whole genome shotgun (WGS) entry which is preliminary data.</text>
</comment>
<dbReference type="InterPro" id="IPR001584">
    <property type="entry name" value="Integrase_cat-core"/>
</dbReference>
<evidence type="ECO:0000256" key="2">
    <source>
        <dbReference type="SAM" id="Coils"/>
    </source>
</evidence>
<feature type="region of interest" description="Disordered" evidence="3">
    <location>
        <begin position="2026"/>
        <end position="2069"/>
    </location>
</feature>
<keyword evidence="1" id="KW-0064">Aspartyl protease</keyword>
<dbReference type="InterPro" id="IPR013103">
    <property type="entry name" value="RVT_2"/>
</dbReference>
<dbReference type="PROSITE" id="PS50994">
    <property type="entry name" value="INTEGRASE"/>
    <property type="match status" value="1"/>
</dbReference>
<dbReference type="InterPro" id="IPR012337">
    <property type="entry name" value="RNaseH-like_sf"/>
</dbReference>
<dbReference type="GO" id="GO:0003676">
    <property type="term" value="F:nucleic acid binding"/>
    <property type="evidence" value="ECO:0007669"/>
    <property type="project" value="InterPro"/>
</dbReference>
<dbReference type="Pfam" id="PF22936">
    <property type="entry name" value="Pol_BBD"/>
    <property type="match status" value="1"/>
</dbReference>
<feature type="region of interest" description="Disordered" evidence="3">
    <location>
        <begin position="893"/>
        <end position="915"/>
    </location>
</feature>
<feature type="domain" description="Integrase catalytic" evidence="4">
    <location>
        <begin position="1100"/>
        <end position="1216"/>
    </location>
</feature>
<gene>
    <name evidence="5" type="ORF">Tci_018056</name>
</gene>
<evidence type="ECO:0000256" key="3">
    <source>
        <dbReference type="SAM" id="MobiDB-lite"/>
    </source>
</evidence>
<dbReference type="InterPro" id="IPR043502">
    <property type="entry name" value="DNA/RNA_pol_sf"/>
</dbReference>
<organism evidence="5">
    <name type="scientific">Tanacetum cinerariifolium</name>
    <name type="common">Dalmatian daisy</name>
    <name type="synonym">Chrysanthemum cinerariifolium</name>
    <dbReference type="NCBI Taxonomy" id="118510"/>
    <lineage>
        <taxon>Eukaryota</taxon>
        <taxon>Viridiplantae</taxon>
        <taxon>Streptophyta</taxon>
        <taxon>Embryophyta</taxon>
        <taxon>Tracheophyta</taxon>
        <taxon>Spermatophyta</taxon>
        <taxon>Magnoliopsida</taxon>
        <taxon>eudicotyledons</taxon>
        <taxon>Gunneridae</taxon>
        <taxon>Pentapetalae</taxon>
        <taxon>asterids</taxon>
        <taxon>campanulids</taxon>
        <taxon>Asterales</taxon>
        <taxon>Asteraceae</taxon>
        <taxon>Asteroideae</taxon>
        <taxon>Anthemideae</taxon>
        <taxon>Anthemidinae</taxon>
        <taxon>Tanacetum</taxon>
    </lineage>
</organism>
<dbReference type="PANTHER" id="PTHR11439:SF495">
    <property type="entry name" value="REVERSE TRANSCRIPTASE, RNA-DEPENDENT DNA POLYMERASE-RELATED"/>
    <property type="match status" value="1"/>
</dbReference>
<evidence type="ECO:0000256" key="1">
    <source>
        <dbReference type="ARBA" id="ARBA00022750"/>
    </source>
</evidence>
<name>A0A6L2K9E2_TANCI</name>
<dbReference type="SUPFAM" id="SSF53098">
    <property type="entry name" value="Ribonuclease H-like"/>
    <property type="match status" value="1"/>
</dbReference>
<dbReference type="Gene3D" id="3.30.420.10">
    <property type="entry name" value="Ribonuclease H-like superfamily/Ribonuclease H"/>
    <property type="match status" value="1"/>
</dbReference>
<dbReference type="EMBL" id="BKCJ010002076">
    <property type="protein sequence ID" value="GEU46078.1"/>
    <property type="molecule type" value="Genomic_DNA"/>
</dbReference>
<proteinExistence type="predicted"/>
<dbReference type="CDD" id="cd09272">
    <property type="entry name" value="RNase_HI_RT_Ty1"/>
    <property type="match status" value="1"/>
</dbReference>
<dbReference type="InterPro" id="IPR036397">
    <property type="entry name" value="RNaseH_sf"/>
</dbReference>
<dbReference type="InterPro" id="IPR054722">
    <property type="entry name" value="PolX-like_BBD"/>
</dbReference>
<evidence type="ECO:0000313" key="5">
    <source>
        <dbReference type="EMBL" id="GEU46078.1"/>
    </source>
</evidence>
<keyword evidence="1" id="KW-0645">Protease</keyword>
<dbReference type="GO" id="GO:0015074">
    <property type="term" value="P:DNA integration"/>
    <property type="evidence" value="ECO:0007669"/>
    <property type="project" value="InterPro"/>
</dbReference>
<dbReference type="Pfam" id="PF07727">
    <property type="entry name" value="RVT_2"/>
    <property type="match status" value="1"/>
</dbReference>
<keyword evidence="2" id="KW-0175">Coiled coil</keyword>
<feature type="compositionally biased region" description="Basic and acidic residues" evidence="3">
    <location>
        <begin position="2059"/>
        <end position="2069"/>
    </location>
</feature>
<dbReference type="SUPFAM" id="SSF56672">
    <property type="entry name" value="DNA/RNA polymerases"/>
    <property type="match status" value="1"/>
</dbReference>
<feature type="coiled-coil region" evidence="2">
    <location>
        <begin position="1916"/>
        <end position="1943"/>
    </location>
</feature>
<reference evidence="5" key="1">
    <citation type="journal article" date="2019" name="Sci. Rep.">
        <title>Draft genome of Tanacetum cinerariifolium, the natural source of mosquito coil.</title>
        <authorList>
            <person name="Yamashiro T."/>
            <person name="Shiraishi A."/>
            <person name="Satake H."/>
            <person name="Nakayama K."/>
        </authorList>
    </citation>
    <scope>NUCLEOTIDE SEQUENCE</scope>
</reference>
<dbReference type="GO" id="GO:0004190">
    <property type="term" value="F:aspartic-type endopeptidase activity"/>
    <property type="evidence" value="ECO:0007669"/>
    <property type="project" value="UniProtKB-KW"/>
</dbReference>